<dbReference type="GO" id="GO:0060003">
    <property type="term" value="P:copper ion export"/>
    <property type="evidence" value="ECO:0007669"/>
    <property type="project" value="TreeGrafter"/>
</dbReference>
<feature type="domain" description="CusB-like beta-barrel" evidence="4">
    <location>
        <begin position="246"/>
        <end position="322"/>
    </location>
</feature>
<dbReference type="Gene3D" id="2.40.420.20">
    <property type="match status" value="1"/>
</dbReference>
<dbReference type="GO" id="GO:0015679">
    <property type="term" value="P:plasma membrane copper ion transport"/>
    <property type="evidence" value="ECO:0007669"/>
    <property type="project" value="TreeGrafter"/>
</dbReference>
<comment type="similarity">
    <text evidence="1">Belongs to the membrane fusion protein (MFP) (TC 8.A.1) family.</text>
</comment>
<dbReference type="EMBL" id="CP029210">
    <property type="protein sequence ID" value="AWI54144.1"/>
    <property type="molecule type" value="Genomic_DNA"/>
</dbReference>
<feature type="chain" id="PRO_5015970961" evidence="3">
    <location>
        <begin position="28"/>
        <end position="397"/>
    </location>
</feature>
<dbReference type="GO" id="GO:0030288">
    <property type="term" value="C:outer membrane-bounded periplasmic space"/>
    <property type="evidence" value="ECO:0007669"/>
    <property type="project" value="TreeGrafter"/>
</dbReference>
<dbReference type="InterPro" id="IPR058647">
    <property type="entry name" value="BSH_CzcB-like"/>
</dbReference>
<feature type="domain" description="CzcB-like C-terminal circularly permuted SH3-like" evidence="6">
    <location>
        <begin position="327"/>
        <end position="387"/>
    </location>
</feature>
<protein>
    <submittedName>
        <fullName evidence="7">Efflux transporter periplasmic adaptor subunit</fullName>
    </submittedName>
</protein>
<dbReference type="PANTHER" id="PTHR30097:SF4">
    <property type="entry name" value="SLR6042 PROTEIN"/>
    <property type="match status" value="1"/>
</dbReference>
<accession>A0A2U8FUQ3</accession>
<feature type="domain" description="CzcB-like barrel-sandwich hybrid" evidence="5">
    <location>
        <begin position="93"/>
        <end position="243"/>
    </location>
</feature>
<dbReference type="InterPro" id="IPR058649">
    <property type="entry name" value="CzcB_C"/>
</dbReference>
<evidence type="ECO:0000256" key="2">
    <source>
        <dbReference type="ARBA" id="ARBA00022448"/>
    </source>
</evidence>
<dbReference type="FunFam" id="2.40.30.170:FF:000010">
    <property type="entry name" value="Efflux RND transporter periplasmic adaptor subunit"/>
    <property type="match status" value="1"/>
</dbReference>
<keyword evidence="8" id="KW-1185">Reference proteome</keyword>
<dbReference type="GO" id="GO:0046914">
    <property type="term" value="F:transition metal ion binding"/>
    <property type="evidence" value="ECO:0007669"/>
    <property type="project" value="TreeGrafter"/>
</dbReference>
<evidence type="ECO:0000259" key="6">
    <source>
        <dbReference type="Pfam" id="PF25975"/>
    </source>
</evidence>
<keyword evidence="3" id="KW-0732">Signal</keyword>
<evidence type="ECO:0000259" key="4">
    <source>
        <dbReference type="Pfam" id="PF25954"/>
    </source>
</evidence>
<dbReference type="KEGG" id="aon:DEH84_12490"/>
<dbReference type="Pfam" id="PF25954">
    <property type="entry name" value="Beta-barrel_RND_2"/>
    <property type="match status" value="1"/>
</dbReference>
<dbReference type="Proteomes" id="UP000244892">
    <property type="component" value="Chromosome"/>
</dbReference>
<keyword evidence="2" id="KW-0813">Transport</keyword>
<evidence type="ECO:0000313" key="7">
    <source>
        <dbReference type="EMBL" id="AWI54144.1"/>
    </source>
</evidence>
<evidence type="ECO:0000256" key="3">
    <source>
        <dbReference type="SAM" id="SignalP"/>
    </source>
</evidence>
<gene>
    <name evidence="7" type="ORF">DEH84_12490</name>
</gene>
<dbReference type="AlphaFoldDB" id="A0A2U8FUQ3"/>
<dbReference type="Pfam" id="PF25975">
    <property type="entry name" value="CzcB_C"/>
    <property type="match status" value="1"/>
</dbReference>
<dbReference type="Gene3D" id="2.40.50.100">
    <property type="match status" value="1"/>
</dbReference>
<dbReference type="InterPro" id="IPR006143">
    <property type="entry name" value="RND_pump_MFP"/>
</dbReference>
<evidence type="ECO:0000256" key="1">
    <source>
        <dbReference type="ARBA" id="ARBA00009477"/>
    </source>
</evidence>
<sequence>MKTLHTFPLTWSAALVSVLALTLSACGDAGKDAEAQKPAAAASAASAAAAQDPMVVNVPAGMVSQFKVDKVGRAEMAQILEVSGRIEANERQVARIGAGVTGRVTQVLAEVGDRVRPGQVLAHVASPELSTAQLNYLRANASTQLAERAVERARQLIQADVIGSAELLRRESELAIARAELRAAGDQLALVGIPRDAVAKLRESGSLFPHAAVLATQAGVVIERKVSQGQVAQPGDPLFTVADLNTVWVVGSLPEQAARNAKAGQSVEIDVPAIGKQLSGRVVYVADTVSPETRTVPIRTQVDNADQALKPQMLATMLIAGQASETLAIPSGAVVRDNDRDHVYVQTAANRFRLTPVELGPASGGKRPVLKGLSEGTPIVIEGAFHLNNERKRAELE</sequence>
<proteinExistence type="inferred from homology"/>
<feature type="signal peptide" evidence="3">
    <location>
        <begin position="1"/>
        <end position="27"/>
    </location>
</feature>
<dbReference type="InterPro" id="IPR051909">
    <property type="entry name" value="MFP_Cation_Efflux"/>
</dbReference>
<dbReference type="PROSITE" id="PS51257">
    <property type="entry name" value="PROKAR_LIPOPROTEIN"/>
    <property type="match status" value="1"/>
</dbReference>
<name>A0A2U8FUQ3_9BURK</name>
<dbReference type="Pfam" id="PF25973">
    <property type="entry name" value="BSH_CzcB"/>
    <property type="match status" value="1"/>
</dbReference>
<dbReference type="RefSeq" id="WP_109037140.1">
    <property type="nucleotide sequence ID" value="NZ_CP029210.1"/>
</dbReference>
<dbReference type="InterPro" id="IPR058792">
    <property type="entry name" value="Beta-barrel_RND_2"/>
</dbReference>
<dbReference type="GO" id="GO:0016020">
    <property type="term" value="C:membrane"/>
    <property type="evidence" value="ECO:0007669"/>
    <property type="project" value="InterPro"/>
</dbReference>
<evidence type="ECO:0000313" key="8">
    <source>
        <dbReference type="Proteomes" id="UP000244892"/>
    </source>
</evidence>
<dbReference type="NCBIfam" id="TIGR01730">
    <property type="entry name" value="RND_mfp"/>
    <property type="match status" value="1"/>
</dbReference>
<organism evidence="7 8">
    <name type="scientific">Aquabacterium olei</name>
    <dbReference type="NCBI Taxonomy" id="1296669"/>
    <lineage>
        <taxon>Bacteria</taxon>
        <taxon>Pseudomonadati</taxon>
        <taxon>Pseudomonadota</taxon>
        <taxon>Betaproteobacteria</taxon>
        <taxon>Burkholderiales</taxon>
        <taxon>Aquabacterium</taxon>
    </lineage>
</organism>
<dbReference type="Gene3D" id="2.40.30.170">
    <property type="match status" value="1"/>
</dbReference>
<evidence type="ECO:0000259" key="5">
    <source>
        <dbReference type="Pfam" id="PF25973"/>
    </source>
</evidence>
<dbReference type="SUPFAM" id="SSF111369">
    <property type="entry name" value="HlyD-like secretion proteins"/>
    <property type="match status" value="1"/>
</dbReference>
<dbReference type="OrthoDB" id="9813967at2"/>
<dbReference type="PANTHER" id="PTHR30097">
    <property type="entry name" value="CATION EFFLUX SYSTEM PROTEIN CUSB"/>
    <property type="match status" value="1"/>
</dbReference>
<reference evidence="7 8" key="1">
    <citation type="submission" date="2018-05" db="EMBL/GenBank/DDBJ databases">
        <title>complete genome sequence of Aquabacterium olei NBRC 110486.</title>
        <authorList>
            <person name="Tang B."/>
            <person name="Chang J."/>
            <person name="Zhang L."/>
            <person name="Yang H."/>
        </authorList>
    </citation>
    <scope>NUCLEOTIDE SEQUENCE [LARGE SCALE GENOMIC DNA]</scope>
    <source>
        <strain evidence="7 8">NBRC 110486</strain>
    </source>
</reference>
<dbReference type="GO" id="GO:0022857">
    <property type="term" value="F:transmembrane transporter activity"/>
    <property type="evidence" value="ECO:0007669"/>
    <property type="project" value="InterPro"/>
</dbReference>